<dbReference type="EMBL" id="DSGT01000012">
    <property type="protein sequence ID" value="HEW53438.1"/>
    <property type="molecule type" value="Genomic_DNA"/>
</dbReference>
<dbReference type="GO" id="GO:0003677">
    <property type="term" value="F:DNA binding"/>
    <property type="evidence" value="ECO:0007669"/>
    <property type="project" value="UniProtKB-UniRule"/>
</dbReference>
<dbReference type="Pfam" id="PF02747">
    <property type="entry name" value="PCNA_C"/>
    <property type="match status" value="1"/>
</dbReference>
<dbReference type="PANTHER" id="PTHR11352">
    <property type="entry name" value="PROLIFERATING CELL NUCLEAR ANTIGEN"/>
    <property type="match status" value="1"/>
</dbReference>
<dbReference type="CDD" id="cd00577">
    <property type="entry name" value="PCNA"/>
    <property type="match status" value="1"/>
</dbReference>
<dbReference type="Pfam" id="PF00705">
    <property type="entry name" value="PCNA_N"/>
    <property type="match status" value="1"/>
</dbReference>
<dbReference type="AlphaFoldDB" id="A0A7C2ZPU2"/>
<evidence type="ECO:0000256" key="4">
    <source>
        <dbReference type="HAMAP-Rule" id="MF_00317"/>
    </source>
</evidence>
<dbReference type="Gene3D" id="3.70.10.10">
    <property type="match status" value="1"/>
</dbReference>
<dbReference type="SUPFAM" id="SSF55979">
    <property type="entry name" value="DNA clamp"/>
    <property type="match status" value="1"/>
</dbReference>
<keyword evidence="2 4" id="KW-0235">DNA replication</keyword>
<organism evidence="7">
    <name type="scientific">Ignisphaera aggregans</name>
    <dbReference type="NCBI Taxonomy" id="334771"/>
    <lineage>
        <taxon>Archaea</taxon>
        <taxon>Thermoproteota</taxon>
        <taxon>Thermoprotei</taxon>
        <taxon>Desulfurococcales</taxon>
        <taxon>Desulfurococcaceae</taxon>
        <taxon>Ignisphaera</taxon>
    </lineage>
</organism>
<evidence type="ECO:0000256" key="3">
    <source>
        <dbReference type="ARBA" id="ARBA00023125"/>
    </source>
</evidence>
<keyword evidence="3 4" id="KW-0238">DNA-binding</keyword>
<name>A0A7C2ZPU2_9CREN</name>
<proteinExistence type="inferred from homology"/>
<dbReference type="PANTHER" id="PTHR11352:SF0">
    <property type="entry name" value="PROLIFERATING CELL NUCLEAR ANTIGEN"/>
    <property type="match status" value="1"/>
</dbReference>
<dbReference type="InterPro" id="IPR000730">
    <property type="entry name" value="Pr_cel_nuc_antig"/>
</dbReference>
<dbReference type="GO" id="GO:0006275">
    <property type="term" value="P:regulation of DNA replication"/>
    <property type="evidence" value="ECO:0007669"/>
    <property type="project" value="UniProtKB-UniRule"/>
</dbReference>
<dbReference type="GO" id="GO:0030337">
    <property type="term" value="F:DNA polymerase processivity factor activity"/>
    <property type="evidence" value="ECO:0007669"/>
    <property type="project" value="UniProtKB-UniRule"/>
</dbReference>
<comment type="subunit">
    <text evidence="4">Homotrimer. The subunits circularize to form a toroid; DNA passes through its center. Replication factor C (RFC) is required to load the toroid on the DNA.</text>
</comment>
<dbReference type="InterPro" id="IPR022649">
    <property type="entry name" value="Pr_cel_nuc_antig_C"/>
</dbReference>
<comment type="similarity">
    <text evidence="1 4">Belongs to the PCNA family.</text>
</comment>
<accession>A0A7C2ZPU2</accession>
<protein>
    <recommendedName>
        <fullName evidence="4">DNA polymerase sliding clamp</fullName>
    </recommendedName>
    <alternativeName>
        <fullName evidence="4">Proliferating cell nuclear antigen homolog</fullName>
        <shortName evidence="4">PCNA</shortName>
    </alternativeName>
</protein>
<evidence type="ECO:0000256" key="2">
    <source>
        <dbReference type="ARBA" id="ARBA00022705"/>
    </source>
</evidence>
<comment type="function">
    <text evidence="4">Sliding clamp subunit that acts as a moving platform for DNA processing. Responsible for tethering the catalytic subunit of DNA polymerase and other proteins to DNA during high-speed replication.</text>
</comment>
<feature type="domain" description="Proliferating cell nuclear antigen PCNA C-terminal" evidence="6">
    <location>
        <begin position="131"/>
        <end position="251"/>
    </location>
</feature>
<dbReference type="GO" id="GO:0006272">
    <property type="term" value="P:leading strand elongation"/>
    <property type="evidence" value="ECO:0007669"/>
    <property type="project" value="TreeGrafter"/>
</dbReference>
<evidence type="ECO:0000259" key="6">
    <source>
        <dbReference type="Pfam" id="PF02747"/>
    </source>
</evidence>
<evidence type="ECO:0000259" key="5">
    <source>
        <dbReference type="Pfam" id="PF00705"/>
    </source>
</evidence>
<dbReference type="HAMAP" id="MF_00317">
    <property type="entry name" value="DNApol_clamp_arch"/>
    <property type="match status" value="1"/>
</dbReference>
<dbReference type="InterPro" id="IPR022648">
    <property type="entry name" value="Pr_cel_nuc_antig_N"/>
</dbReference>
<dbReference type="InterPro" id="IPR046938">
    <property type="entry name" value="DNA_clamp_sf"/>
</dbReference>
<comment type="caution">
    <text evidence="7">The sequence shown here is derived from an EMBL/GenBank/DDBJ whole genome shotgun (WGS) entry which is preliminary data.</text>
</comment>
<evidence type="ECO:0000313" key="7">
    <source>
        <dbReference type="EMBL" id="HEW53438.1"/>
    </source>
</evidence>
<sequence>MSIRAVYPSGMVFKKVVSALKGVVDQVPMIFEESGFVIEALSPDKVTMVLFEIPSSNFEEFNITDTVTMVTYRDDFVKAFRRATKRDKVLFEYSEGLRELKVKLFNIRSNVEKEVSVSLSEVGFERLGGIELDYEIQASLPTSEFVEVIKDAALVGDEITFVYSSELNAIKVSAVGELAEYTTVLKQFQPLTYLEASIGSAIVKYGVDHLKSLAKLLDLADECTLAFGPDKPLKIAISIPGGGKLTAWVAPRS</sequence>
<evidence type="ECO:0000256" key="1">
    <source>
        <dbReference type="ARBA" id="ARBA00010462"/>
    </source>
</evidence>
<reference evidence="7" key="1">
    <citation type="journal article" date="2020" name="mSystems">
        <title>Genome- and Community-Level Interaction Insights into Carbon Utilization and Element Cycling Functions of Hydrothermarchaeota in Hydrothermal Sediment.</title>
        <authorList>
            <person name="Zhou Z."/>
            <person name="Liu Y."/>
            <person name="Xu W."/>
            <person name="Pan J."/>
            <person name="Luo Z.H."/>
            <person name="Li M."/>
        </authorList>
    </citation>
    <scope>NUCLEOTIDE SEQUENCE [LARGE SCALE GENOMIC DNA]</scope>
    <source>
        <strain evidence="7">SpSt-16</strain>
    </source>
</reference>
<feature type="domain" description="Proliferating cell nuclear antigen PCNA N-terminal" evidence="5">
    <location>
        <begin position="8"/>
        <end position="119"/>
    </location>
</feature>
<gene>
    <name evidence="4" type="primary">pcn</name>
    <name evidence="7" type="ORF">ENO77_04695</name>
</gene>
<dbReference type="PROSITE" id="PS01251">
    <property type="entry name" value="PCNA_1"/>
    <property type="match status" value="1"/>
</dbReference>
<dbReference type="InterPro" id="IPR022659">
    <property type="entry name" value="Pr_cel_nuc_antig_CS"/>
</dbReference>